<gene>
    <name evidence="1" type="ORF">EDC37_107109</name>
</gene>
<evidence type="ECO:0008006" key="3">
    <source>
        <dbReference type="Google" id="ProtNLM"/>
    </source>
</evidence>
<evidence type="ECO:0000313" key="2">
    <source>
        <dbReference type="Proteomes" id="UP000295188"/>
    </source>
</evidence>
<comment type="caution">
    <text evidence="1">The sequence shown here is derived from an EMBL/GenBank/DDBJ whole genome shotgun (WGS) entry which is preliminary data.</text>
</comment>
<keyword evidence="2" id="KW-1185">Reference proteome</keyword>
<name>A0A4V2URZ2_9FIRM</name>
<dbReference type="Proteomes" id="UP000295188">
    <property type="component" value="Unassembled WGS sequence"/>
</dbReference>
<dbReference type="RefSeq" id="WP_132549122.1">
    <property type="nucleotide sequence ID" value="NZ_SMAA01000007.1"/>
</dbReference>
<proteinExistence type="predicted"/>
<sequence length="124" mass="13900">MNNKGFFMLAQVLALSLLLLAAATLFSVFNIYAKNQVAEDARLTAVYLIQKEVAMFEGQLLSAEGAYYTGIVKETDISKNNILFHMQMSLAVNGKLKIITAKINWLINNREADYTLTKTVYVNE</sequence>
<reference evidence="1 2" key="1">
    <citation type="submission" date="2019-03" db="EMBL/GenBank/DDBJ databases">
        <title>Genomic Encyclopedia of Type Strains, Phase IV (KMG-IV): sequencing the most valuable type-strain genomes for metagenomic binning, comparative biology and taxonomic classification.</title>
        <authorList>
            <person name="Goeker M."/>
        </authorList>
    </citation>
    <scope>NUCLEOTIDE SEQUENCE [LARGE SCALE GENOMIC DNA]</scope>
    <source>
        <strain evidence="1 2">DSM 20467</strain>
    </source>
</reference>
<accession>A0A4V2URZ2</accession>
<organism evidence="1 2">
    <name type="scientific">Pectinatus cerevisiiphilus</name>
    <dbReference type="NCBI Taxonomy" id="86956"/>
    <lineage>
        <taxon>Bacteria</taxon>
        <taxon>Bacillati</taxon>
        <taxon>Bacillota</taxon>
        <taxon>Negativicutes</taxon>
        <taxon>Selenomonadales</taxon>
        <taxon>Selenomonadaceae</taxon>
        <taxon>Pectinatus</taxon>
    </lineage>
</organism>
<dbReference type="AlphaFoldDB" id="A0A4V2URZ2"/>
<protein>
    <recommendedName>
        <fullName evidence="3">Competence protein ComGG</fullName>
    </recommendedName>
</protein>
<dbReference type="EMBL" id="SMAA01000007">
    <property type="protein sequence ID" value="TCS79342.1"/>
    <property type="molecule type" value="Genomic_DNA"/>
</dbReference>
<evidence type="ECO:0000313" key="1">
    <source>
        <dbReference type="EMBL" id="TCS79342.1"/>
    </source>
</evidence>